<keyword evidence="3" id="KW-0808">Transferase</keyword>
<organism evidence="5 6">
    <name type="scientific">Oesophagostomum dentatum</name>
    <name type="common">Nodular worm</name>
    <dbReference type="NCBI Taxonomy" id="61180"/>
    <lineage>
        <taxon>Eukaryota</taxon>
        <taxon>Metazoa</taxon>
        <taxon>Ecdysozoa</taxon>
        <taxon>Nematoda</taxon>
        <taxon>Chromadorea</taxon>
        <taxon>Rhabditida</taxon>
        <taxon>Rhabditina</taxon>
        <taxon>Rhabditomorpha</taxon>
        <taxon>Strongyloidea</taxon>
        <taxon>Strongylidae</taxon>
        <taxon>Oesophagostomum</taxon>
    </lineage>
</organism>
<dbReference type="PROSITE" id="PS51681">
    <property type="entry name" value="SAM_MT_NNMT_PNMT_TEMT"/>
    <property type="match status" value="1"/>
</dbReference>
<keyword evidence="2" id="KW-0489">Methyltransferase</keyword>
<dbReference type="OrthoDB" id="10050085at2759"/>
<reference evidence="5 6" key="1">
    <citation type="submission" date="2014-03" db="EMBL/GenBank/DDBJ databases">
        <title>Draft genome of the hookworm Oesophagostomum dentatum.</title>
        <authorList>
            <person name="Mitreva M."/>
        </authorList>
    </citation>
    <scope>NUCLEOTIDE SEQUENCE [LARGE SCALE GENOMIC DNA]</scope>
    <source>
        <strain evidence="5 6">OD-Hann</strain>
    </source>
</reference>
<keyword evidence="6" id="KW-1185">Reference proteome</keyword>
<evidence type="ECO:0000256" key="3">
    <source>
        <dbReference type="ARBA" id="ARBA00022679"/>
    </source>
</evidence>
<sequence>MGGILEETWCAFGGRTFSCLYVTEENLFSALKEAGLQVENDRKCVFYEIDGMFMVCAKKVDGLEDSDS</sequence>
<dbReference type="GO" id="GO:0008168">
    <property type="term" value="F:methyltransferase activity"/>
    <property type="evidence" value="ECO:0007669"/>
    <property type="project" value="UniProtKB-KW"/>
</dbReference>
<dbReference type="Proteomes" id="UP000053660">
    <property type="component" value="Unassembled WGS sequence"/>
</dbReference>
<dbReference type="EMBL" id="KN550541">
    <property type="protein sequence ID" value="KHJ93930.1"/>
    <property type="molecule type" value="Genomic_DNA"/>
</dbReference>
<dbReference type="InterPro" id="IPR000940">
    <property type="entry name" value="NNMT_TEMT_trans"/>
</dbReference>
<accession>A0A0B1TEW2</accession>
<evidence type="ECO:0000256" key="2">
    <source>
        <dbReference type="ARBA" id="ARBA00022603"/>
    </source>
</evidence>
<dbReference type="InterPro" id="IPR029063">
    <property type="entry name" value="SAM-dependent_MTases_sf"/>
</dbReference>
<dbReference type="GO" id="GO:0032259">
    <property type="term" value="P:methylation"/>
    <property type="evidence" value="ECO:0007669"/>
    <property type="project" value="UniProtKB-KW"/>
</dbReference>
<dbReference type="AlphaFoldDB" id="A0A0B1TEW2"/>
<evidence type="ECO:0000256" key="4">
    <source>
        <dbReference type="ARBA" id="ARBA00022691"/>
    </source>
</evidence>
<protein>
    <submittedName>
        <fullName evidence="5">Uncharacterized protein</fullName>
    </submittedName>
</protein>
<comment type="similarity">
    <text evidence="1">Belongs to the class I-like SAM-binding methyltransferase superfamily. NNMT/PNMT/TEMT family.</text>
</comment>
<dbReference type="Gene3D" id="3.40.50.150">
    <property type="entry name" value="Vaccinia Virus protein VP39"/>
    <property type="match status" value="1"/>
</dbReference>
<name>A0A0B1TEW2_OESDE</name>
<gene>
    <name evidence="5" type="ORF">OESDEN_06150</name>
</gene>
<proteinExistence type="inferred from homology"/>
<dbReference type="Pfam" id="PF01234">
    <property type="entry name" value="NNMT_PNMT_TEMT"/>
    <property type="match status" value="1"/>
</dbReference>
<evidence type="ECO:0000256" key="1">
    <source>
        <dbReference type="ARBA" id="ARBA00007996"/>
    </source>
</evidence>
<keyword evidence="4" id="KW-0949">S-adenosyl-L-methionine</keyword>
<evidence type="ECO:0000313" key="6">
    <source>
        <dbReference type="Proteomes" id="UP000053660"/>
    </source>
</evidence>
<evidence type="ECO:0000313" key="5">
    <source>
        <dbReference type="EMBL" id="KHJ93930.1"/>
    </source>
</evidence>